<evidence type="ECO:0000256" key="9">
    <source>
        <dbReference type="ARBA" id="ARBA00022777"/>
    </source>
</evidence>
<dbReference type="PANTHER" id="PTHR22749">
    <property type="entry name" value="RIBOFLAVIN KINASE/FMN ADENYLYLTRANSFERASE"/>
    <property type="match status" value="1"/>
</dbReference>
<dbReference type="FunFam" id="3.40.50.620:FF:000021">
    <property type="entry name" value="Riboflavin biosynthesis protein"/>
    <property type="match status" value="1"/>
</dbReference>
<dbReference type="Proteomes" id="UP000603141">
    <property type="component" value="Unassembled WGS sequence"/>
</dbReference>
<dbReference type="InterPro" id="IPR014729">
    <property type="entry name" value="Rossmann-like_a/b/a_fold"/>
</dbReference>
<feature type="domain" description="Riboflavin kinase" evidence="16">
    <location>
        <begin position="182"/>
        <end position="304"/>
    </location>
</feature>
<comment type="pathway">
    <text evidence="2 15">Cofactor biosynthesis; FAD biosynthesis; FAD from FMN: step 1/1.</text>
</comment>
<evidence type="ECO:0000256" key="1">
    <source>
        <dbReference type="ARBA" id="ARBA00002121"/>
    </source>
</evidence>
<evidence type="ECO:0000256" key="11">
    <source>
        <dbReference type="ARBA" id="ARBA00022840"/>
    </source>
</evidence>
<comment type="caution">
    <text evidence="17">The sequence shown here is derived from an EMBL/GenBank/DDBJ whole genome shotgun (WGS) entry which is preliminary data.</text>
</comment>
<dbReference type="InterPro" id="IPR015865">
    <property type="entry name" value="Riboflavin_kinase_bac/euk"/>
</dbReference>
<evidence type="ECO:0000256" key="6">
    <source>
        <dbReference type="ARBA" id="ARBA00022679"/>
    </source>
</evidence>
<evidence type="ECO:0000256" key="15">
    <source>
        <dbReference type="PIRNR" id="PIRNR004491"/>
    </source>
</evidence>
<dbReference type="CDD" id="cd02064">
    <property type="entry name" value="FAD_synthetase_N"/>
    <property type="match status" value="1"/>
</dbReference>
<dbReference type="Gene3D" id="3.40.50.620">
    <property type="entry name" value="HUPs"/>
    <property type="match status" value="1"/>
</dbReference>
<evidence type="ECO:0000313" key="17">
    <source>
        <dbReference type="EMBL" id="MBK1881584.1"/>
    </source>
</evidence>
<organism evidence="17 18">
    <name type="scientific">Luteolibacter pohnpeiensis</name>
    <dbReference type="NCBI Taxonomy" id="454153"/>
    <lineage>
        <taxon>Bacteria</taxon>
        <taxon>Pseudomonadati</taxon>
        <taxon>Verrucomicrobiota</taxon>
        <taxon>Verrucomicrobiia</taxon>
        <taxon>Verrucomicrobiales</taxon>
        <taxon>Verrucomicrobiaceae</taxon>
        <taxon>Luteolibacter</taxon>
    </lineage>
</organism>
<dbReference type="Gene3D" id="2.40.30.30">
    <property type="entry name" value="Riboflavin kinase-like"/>
    <property type="match status" value="1"/>
</dbReference>
<dbReference type="SUPFAM" id="SSF52374">
    <property type="entry name" value="Nucleotidylyl transferase"/>
    <property type="match status" value="1"/>
</dbReference>
<accession>A0A934VVJ2</accession>
<evidence type="ECO:0000256" key="5">
    <source>
        <dbReference type="ARBA" id="ARBA00022643"/>
    </source>
</evidence>
<keyword evidence="18" id="KW-1185">Reference proteome</keyword>
<dbReference type="InterPro" id="IPR002606">
    <property type="entry name" value="Riboflavin_kinase_bac"/>
</dbReference>
<evidence type="ECO:0000256" key="12">
    <source>
        <dbReference type="ARBA" id="ARBA00023268"/>
    </source>
</evidence>
<dbReference type="PANTHER" id="PTHR22749:SF6">
    <property type="entry name" value="RIBOFLAVIN KINASE"/>
    <property type="match status" value="1"/>
</dbReference>
<dbReference type="InterPro" id="IPR015864">
    <property type="entry name" value="FAD_synthase"/>
</dbReference>
<reference evidence="17" key="1">
    <citation type="submission" date="2021-01" db="EMBL/GenBank/DDBJ databases">
        <title>Modified the classification status of verrucomicrobia.</title>
        <authorList>
            <person name="Feng X."/>
        </authorList>
    </citation>
    <scope>NUCLEOTIDE SEQUENCE</scope>
    <source>
        <strain evidence="17">KCTC 22041</strain>
    </source>
</reference>
<keyword evidence="11 15" id="KW-0067">ATP-binding</keyword>
<dbReference type="SUPFAM" id="SSF82114">
    <property type="entry name" value="Riboflavin kinase-like"/>
    <property type="match status" value="1"/>
</dbReference>
<keyword evidence="10 15" id="KW-0274">FAD</keyword>
<evidence type="ECO:0000259" key="16">
    <source>
        <dbReference type="SMART" id="SM00904"/>
    </source>
</evidence>
<keyword evidence="5 15" id="KW-0288">FMN</keyword>
<evidence type="ECO:0000256" key="10">
    <source>
        <dbReference type="ARBA" id="ARBA00022827"/>
    </source>
</evidence>
<keyword evidence="4 15" id="KW-0285">Flavoprotein</keyword>
<proteinExistence type="inferred from homology"/>
<keyword evidence="8 15" id="KW-0547">Nucleotide-binding</keyword>
<evidence type="ECO:0000256" key="14">
    <source>
        <dbReference type="ARBA" id="ARBA00049494"/>
    </source>
</evidence>
<keyword evidence="9 15" id="KW-0418">Kinase</keyword>
<dbReference type="EC" id="2.7.7.2" evidence="15"/>
<dbReference type="NCBIfam" id="NF004162">
    <property type="entry name" value="PRK05627.1-5"/>
    <property type="match status" value="1"/>
</dbReference>
<comment type="pathway">
    <text evidence="3 15">Cofactor biosynthesis; FMN biosynthesis; FMN from riboflavin (ATP route): step 1/1.</text>
</comment>
<name>A0A934VVJ2_9BACT</name>
<comment type="catalytic activity">
    <reaction evidence="14 15">
        <text>FMN + ATP + H(+) = FAD + diphosphate</text>
        <dbReference type="Rhea" id="RHEA:17237"/>
        <dbReference type="ChEBI" id="CHEBI:15378"/>
        <dbReference type="ChEBI" id="CHEBI:30616"/>
        <dbReference type="ChEBI" id="CHEBI:33019"/>
        <dbReference type="ChEBI" id="CHEBI:57692"/>
        <dbReference type="ChEBI" id="CHEBI:58210"/>
        <dbReference type="EC" id="2.7.7.2"/>
    </reaction>
</comment>
<dbReference type="SMART" id="SM00904">
    <property type="entry name" value="Flavokinase"/>
    <property type="match status" value="1"/>
</dbReference>
<comment type="function">
    <text evidence="1">Catalyzes the phosphorylation of riboflavin to FMN followed by the adenylation of FMN to FAD.</text>
</comment>
<dbReference type="GO" id="GO:0008531">
    <property type="term" value="F:riboflavin kinase activity"/>
    <property type="evidence" value="ECO:0007669"/>
    <property type="project" value="UniProtKB-UniRule"/>
</dbReference>
<dbReference type="GO" id="GO:0003919">
    <property type="term" value="F:FMN adenylyltransferase activity"/>
    <property type="evidence" value="ECO:0007669"/>
    <property type="project" value="UniProtKB-UniRule"/>
</dbReference>
<dbReference type="PIRSF" id="PIRSF004491">
    <property type="entry name" value="FAD_Synth"/>
    <property type="match status" value="1"/>
</dbReference>
<evidence type="ECO:0000256" key="8">
    <source>
        <dbReference type="ARBA" id="ARBA00022741"/>
    </source>
</evidence>
<dbReference type="InterPro" id="IPR023465">
    <property type="entry name" value="Riboflavin_kinase_dom_sf"/>
</dbReference>
<dbReference type="GO" id="GO:0005524">
    <property type="term" value="F:ATP binding"/>
    <property type="evidence" value="ECO:0007669"/>
    <property type="project" value="UniProtKB-UniRule"/>
</dbReference>
<dbReference type="GO" id="GO:0009231">
    <property type="term" value="P:riboflavin biosynthetic process"/>
    <property type="evidence" value="ECO:0007669"/>
    <property type="project" value="InterPro"/>
</dbReference>
<dbReference type="AlphaFoldDB" id="A0A934VVJ2"/>
<sequence length="305" mass="32974">MITCHHLHELPGLNTPLHLALGVFDGVHIGHQAVIQRAVDAAKRIGGLAGVLTFDPHPIRVIAPAKAPSALLATLDHKADIVAGLGAQLFIPLHFDAQFAKMGAAEFLEELTRAPIHTIAVGEDWRFGKGRLGDVSVLAGAAKVHGFQLEAVPPVMTDGDRVSSTRIRQAIRDGNLADAARMLGRPHSVIGKVIEGRKLGRQLGFPTANLATGELQTPPDGVWSVRVTLPDSSTVRGIANLGYRPTVDGTHRLLEVHLFDFSGNLYGAELEVQFTEFIRPEMKFDSVESLRFQIAKDIENARLDT</sequence>
<comment type="catalytic activity">
    <reaction evidence="13 15">
        <text>riboflavin + ATP = FMN + ADP + H(+)</text>
        <dbReference type="Rhea" id="RHEA:14357"/>
        <dbReference type="ChEBI" id="CHEBI:15378"/>
        <dbReference type="ChEBI" id="CHEBI:30616"/>
        <dbReference type="ChEBI" id="CHEBI:57986"/>
        <dbReference type="ChEBI" id="CHEBI:58210"/>
        <dbReference type="ChEBI" id="CHEBI:456216"/>
        <dbReference type="EC" id="2.7.1.26"/>
    </reaction>
</comment>
<dbReference type="EMBL" id="JAENIJ010000004">
    <property type="protein sequence ID" value="MBK1881584.1"/>
    <property type="molecule type" value="Genomic_DNA"/>
</dbReference>
<protein>
    <recommendedName>
        <fullName evidence="15">Riboflavin biosynthesis protein</fullName>
    </recommendedName>
    <domain>
        <recommendedName>
            <fullName evidence="15">Riboflavin kinase</fullName>
            <ecNumber evidence="15">2.7.1.26</ecNumber>
        </recommendedName>
        <alternativeName>
            <fullName evidence="15">Flavokinase</fullName>
        </alternativeName>
    </domain>
    <domain>
        <recommendedName>
            <fullName evidence="15">FMN adenylyltransferase</fullName>
            <ecNumber evidence="15">2.7.7.2</ecNumber>
        </recommendedName>
        <alternativeName>
            <fullName evidence="15">FAD pyrophosphorylase</fullName>
        </alternativeName>
        <alternativeName>
            <fullName evidence="15">FAD synthase</fullName>
        </alternativeName>
    </domain>
</protein>
<evidence type="ECO:0000256" key="4">
    <source>
        <dbReference type="ARBA" id="ARBA00022630"/>
    </source>
</evidence>
<dbReference type="EC" id="2.7.1.26" evidence="15"/>
<evidence type="ECO:0000256" key="7">
    <source>
        <dbReference type="ARBA" id="ARBA00022695"/>
    </source>
</evidence>
<gene>
    <name evidence="17" type="ORF">JIN85_04110</name>
</gene>
<dbReference type="NCBIfam" id="NF004160">
    <property type="entry name" value="PRK05627.1-3"/>
    <property type="match status" value="1"/>
</dbReference>
<keyword evidence="7 15" id="KW-0548">Nucleotidyltransferase</keyword>
<dbReference type="GO" id="GO:0006747">
    <property type="term" value="P:FAD biosynthetic process"/>
    <property type="evidence" value="ECO:0007669"/>
    <property type="project" value="UniProtKB-UniRule"/>
</dbReference>
<comment type="similarity">
    <text evidence="15">Belongs to the ribF family.</text>
</comment>
<evidence type="ECO:0000256" key="2">
    <source>
        <dbReference type="ARBA" id="ARBA00004726"/>
    </source>
</evidence>
<dbReference type="InterPro" id="IPR023468">
    <property type="entry name" value="Riboflavin_kinase"/>
</dbReference>
<keyword evidence="12" id="KW-0511">Multifunctional enzyme</keyword>
<evidence type="ECO:0000256" key="3">
    <source>
        <dbReference type="ARBA" id="ARBA00005201"/>
    </source>
</evidence>
<dbReference type="Pfam" id="PF01687">
    <property type="entry name" value="Flavokinase"/>
    <property type="match status" value="1"/>
</dbReference>
<keyword evidence="6 15" id="KW-0808">Transferase</keyword>
<dbReference type="RefSeq" id="WP_200267915.1">
    <property type="nucleotide sequence ID" value="NZ_JAENIJ010000004.1"/>
</dbReference>
<dbReference type="GO" id="GO:0009398">
    <property type="term" value="P:FMN biosynthetic process"/>
    <property type="evidence" value="ECO:0007669"/>
    <property type="project" value="UniProtKB-UniRule"/>
</dbReference>
<evidence type="ECO:0000313" key="18">
    <source>
        <dbReference type="Proteomes" id="UP000603141"/>
    </source>
</evidence>
<evidence type="ECO:0000256" key="13">
    <source>
        <dbReference type="ARBA" id="ARBA00047880"/>
    </source>
</evidence>
<dbReference type="Pfam" id="PF06574">
    <property type="entry name" value="FAD_syn"/>
    <property type="match status" value="1"/>
</dbReference>
<dbReference type="NCBIfam" id="TIGR00083">
    <property type="entry name" value="ribF"/>
    <property type="match status" value="1"/>
</dbReference>